<reference evidence="6 7" key="1">
    <citation type="submission" date="2020-08" db="EMBL/GenBank/DDBJ databases">
        <title>Genomic Encyclopedia of Type Strains, Phase IV (KMG-IV): sequencing the most valuable type-strain genomes for metagenomic binning, comparative biology and taxonomic classification.</title>
        <authorList>
            <person name="Goeker M."/>
        </authorList>
    </citation>
    <scope>NUCLEOTIDE SEQUENCE [LARGE SCALE GENOMIC DNA]</scope>
    <source>
        <strain evidence="6 7">DSM 103377</strain>
    </source>
</reference>
<dbReference type="GO" id="GO:0006355">
    <property type="term" value="P:regulation of DNA-templated transcription"/>
    <property type="evidence" value="ECO:0007669"/>
    <property type="project" value="UniProtKB-ARBA"/>
</dbReference>
<keyword evidence="3" id="KW-0010">Activator</keyword>
<dbReference type="GO" id="GO:0043200">
    <property type="term" value="P:response to amino acid"/>
    <property type="evidence" value="ECO:0007669"/>
    <property type="project" value="TreeGrafter"/>
</dbReference>
<dbReference type="EMBL" id="JACIJS010000003">
    <property type="protein sequence ID" value="MBB5515103.1"/>
    <property type="molecule type" value="Genomic_DNA"/>
</dbReference>
<dbReference type="InterPro" id="IPR011991">
    <property type="entry name" value="ArsR-like_HTH"/>
</dbReference>
<dbReference type="InterPro" id="IPR011008">
    <property type="entry name" value="Dimeric_a/b-barrel"/>
</dbReference>
<dbReference type="Proteomes" id="UP000553766">
    <property type="component" value="Unassembled WGS sequence"/>
</dbReference>
<keyword evidence="2" id="KW-0238">DNA-binding</keyword>
<dbReference type="InterPro" id="IPR019887">
    <property type="entry name" value="Tscrpt_reg_AsnC/Lrp_C"/>
</dbReference>
<keyword evidence="7" id="KW-1185">Reference proteome</keyword>
<dbReference type="PROSITE" id="PS50956">
    <property type="entry name" value="HTH_ASNC_2"/>
    <property type="match status" value="1"/>
</dbReference>
<evidence type="ECO:0000313" key="7">
    <source>
        <dbReference type="Proteomes" id="UP000553766"/>
    </source>
</evidence>
<dbReference type="AlphaFoldDB" id="A0A840WLU3"/>
<proteinExistence type="predicted"/>
<keyword evidence="4" id="KW-0804">Transcription</keyword>
<sequence length="148" mass="16531">MSQIDNIDRKIIRHMLGHGRTTMEALAQAVGLTKSPVIARLKRLEAEGVIRGYAAIIDHVRLGAGHVSFVQVKLHDTRAEALDAFNAAVMEVPEITECHMIASHFDYLLKIRTRDMAHYRKILGETLSALPHVAHTSTFPVMEAVKDR</sequence>
<dbReference type="Gene3D" id="3.30.70.920">
    <property type="match status" value="1"/>
</dbReference>
<feature type="domain" description="HTH asnC-type" evidence="5">
    <location>
        <begin position="4"/>
        <end position="65"/>
    </location>
</feature>
<dbReference type="Pfam" id="PF13412">
    <property type="entry name" value="HTH_24"/>
    <property type="match status" value="1"/>
</dbReference>
<dbReference type="SUPFAM" id="SSF54909">
    <property type="entry name" value="Dimeric alpha+beta barrel"/>
    <property type="match status" value="1"/>
</dbReference>
<dbReference type="InterPro" id="IPR036390">
    <property type="entry name" value="WH_DNA-bd_sf"/>
</dbReference>
<evidence type="ECO:0000256" key="4">
    <source>
        <dbReference type="ARBA" id="ARBA00023163"/>
    </source>
</evidence>
<evidence type="ECO:0000256" key="2">
    <source>
        <dbReference type="ARBA" id="ARBA00023125"/>
    </source>
</evidence>
<accession>A0A840WLU3</accession>
<dbReference type="SMART" id="SM00344">
    <property type="entry name" value="HTH_ASNC"/>
    <property type="match status" value="1"/>
</dbReference>
<evidence type="ECO:0000256" key="1">
    <source>
        <dbReference type="ARBA" id="ARBA00023015"/>
    </source>
</evidence>
<evidence type="ECO:0000259" key="5">
    <source>
        <dbReference type="PROSITE" id="PS50956"/>
    </source>
</evidence>
<dbReference type="RefSeq" id="WP_184009381.1">
    <property type="nucleotide sequence ID" value="NZ_JACIJS010000003.1"/>
</dbReference>
<dbReference type="PANTHER" id="PTHR30154">
    <property type="entry name" value="LEUCINE-RESPONSIVE REGULATORY PROTEIN"/>
    <property type="match status" value="1"/>
</dbReference>
<dbReference type="Pfam" id="PF01037">
    <property type="entry name" value="AsnC_trans_reg"/>
    <property type="match status" value="1"/>
</dbReference>
<dbReference type="InterPro" id="IPR000485">
    <property type="entry name" value="AsnC-type_HTH_dom"/>
</dbReference>
<dbReference type="InterPro" id="IPR019888">
    <property type="entry name" value="Tscrpt_reg_AsnC-like"/>
</dbReference>
<dbReference type="SUPFAM" id="SSF46785">
    <property type="entry name" value="Winged helix' DNA-binding domain"/>
    <property type="match status" value="1"/>
</dbReference>
<dbReference type="PROSITE" id="PS00519">
    <property type="entry name" value="HTH_ASNC_1"/>
    <property type="match status" value="1"/>
</dbReference>
<comment type="caution">
    <text evidence="6">The sequence shown here is derived from an EMBL/GenBank/DDBJ whole genome shotgun (WGS) entry which is preliminary data.</text>
</comment>
<dbReference type="InterPro" id="IPR019885">
    <property type="entry name" value="Tscrpt_reg_HTH_AsnC-type_CS"/>
</dbReference>
<evidence type="ECO:0000313" key="6">
    <source>
        <dbReference type="EMBL" id="MBB5515103.1"/>
    </source>
</evidence>
<dbReference type="InterPro" id="IPR036388">
    <property type="entry name" value="WH-like_DNA-bd_sf"/>
</dbReference>
<dbReference type="PRINTS" id="PR00033">
    <property type="entry name" value="HTHASNC"/>
</dbReference>
<dbReference type="CDD" id="cd00090">
    <property type="entry name" value="HTH_ARSR"/>
    <property type="match status" value="1"/>
</dbReference>
<dbReference type="GO" id="GO:0043565">
    <property type="term" value="F:sequence-specific DNA binding"/>
    <property type="evidence" value="ECO:0007669"/>
    <property type="project" value="InterPro"/>
</dbReference>
<organism evidence="6 7">
    <name type="scientific">Rubricella aquisinus</name>
    <dbReference type="NCBI Taxonomy" id="2028108"/>
    <lineage>
        <taxon>Bacteria</taxon>
        <taxon>Pseudomonadati</taxon>
        <taxon>Pseudomonadota</taxon>
        <taxon>Alphaproteobacteria</taxon>
        <taxon>Rhodobacterales</taxon>
        <taxon>Paracoccaceae</taxon>
        <taxon>Rubricella</taxon>
    </lineage>
</organism>
<evidence type="ECO:0000256" key="3">
    <source>
        <dbReference type="ARBA" id="ARBA00023159"/>
    </source>
</evidence>
<protein>
    <submittedName>
        <fullName evidence="6">Lrp/AsnC family leucine-responsive transcriptional regulator</fullName>
    </submittedName>
</protein>
<keyword evidence="1" id="KW-0805">Transcription regulation</keyword>
<name>A0A840WLU3_9RHOB</name>
<gene>
    <name evidence="6" type="ORF">FHS89_001113</name>
</gene>
<dbReference type="PANTHER" id="PTHR30154:SF0">
    <property type="entry name" value="LEUCINE-RESPONSIVE REGULATORY PROTEIN"/>
    <property type="match status" value="1"/>
</dbReference>
<dbReference type="Gene3D" id="1.10.10.10">
    <property type="entry name" value="Winged helix-like DNA-binding domain superfamily/Winged helix DNA-binding domain"/>
    <property type="match status" value="1"/>
</dbReference>
<dbReference type="GO" id="GO:0005829">
    <property type="term" value="C:cytosol"/>
    <property type="evidence" value="ECO:0007669"/>
    <property type="project" value="TreeGrafter"/>
</dbReference>